<proteinExistence type="predicted"/>
<dbReference type="AlphaFoldDB" id="A0A8J8CJA2"/>
<dbReference type="InterPro" id="IPR039421">
    <property type="entry name" value="Type_1_exporter"/>
</dbReference>
<evidence type="ECO:0000256" key="9">
    <source>
        <dbReference type="SAM" id="Phobius"/>
    </source>
</evidence>
<keyword evidence="8 9" id="KW-0472">Membrane</keyword>
<dbReference type="PANTHER" id="PTHR43394:SF1">
    <property type="entry name" value="ATP-BINDING CASSETTE SUB-FAMILY B MEMBER 10, MITOCHONDRIAL"/>
    <property type="match status" value="1"/>
</dbReference>
<name>A0A8J8CJA2_9CYAN</name>
<sequence length="601" mass="67047">MVRGVSQLLSIGRYGGRAIQLVWTTNRRLTIVLALFTLISGLVPAIVAYAGKLIVDTVVLASRTGAPQDRWAAIGYLGFEAAVVAVQTGSRQGVALCQSLLRVLLGQKVNELILGKALTLDLAHFEDSEFYDKMTRSRREASSRPLSLVGRTFGLVQDSLILMTYGGLLIQFSVWAVVALMVAALPAFISETRFAGQAFRLFQWRTPESRQQNYLEWLIANEAPAMEIKLYQLGHMLLDRYRAIFLRLYAEDRDLTIRRGVWSYLLSLVSTIAFYGAYVWIVWETIAGQITLGELTMYLVVFRQGQTAFASILTAVGGMYEDSLYLSNLYEFLEEEVPEPLGQASQGVVPNDGLRFENVTFYYPGNENPALKAVSFHLKPGEKLAIVGENGSGKTTLIKLLTRLYSPTSGQILLDGLVLEKWETVALQRRIGVIFQSFMKYQFSVGENVGVGDVVHLSDRDRWSVAASKGNALPFIDQLSNGFDTQLGRWFKSGRELSGGQWQKIALSRAFMRTSADILVLDEPTSAMDAESEVQIFDRFREMTPNQMAILISHRFSTVRMADRIMVMSAGDVTEQGSHEELLELKGRYAHLFALQAAGYQ</sequence>
<keyword evidence="2" id="KW-0813">Transport</keyword>
<evidence type="ECO:0000259" key="11">
    <source>
        <dbReference type="PROSITE" id="PS50929"/>
    </source>
</evidence>
<comment type="caution">
    <text evidence="12">The sequence shown here is derived from an EMBL/GenBank/DDBJ whole genome shotgun (WGS) entry which is preliminary data.</text>
</comment>
<evidence type="ECO:0000256" key="2">
    <source>
        <dbReference type="ARBA" id="ARBA00022448"/>
    </source>
</evidence>
<dbReference type="Gene3D" id="1.20.1560.10">
    <property type="entry name" value="ABC transporter type 1, transmembrane domain"/>
    <property type="match status" value="1"/>
</dbReference>
<evidence type="ECO:0000256" key="7">
    <source>
        <dbReference type="ARBA" id="ARBA00022989"/>
    </source>
</evidence>
<dbReference type="GO" id="GO:0015421">
    <property type="term" value="F:ABC-type oligopeptide transporter activity"/>
    <property type="evidence" value="ECO:0007669"/>
    <property type="project" value="TreeGrafter"/>
</dbReference>
<dbReference type="SUPFAM" id="SSF90123">
    <property type="entry name" value="ABC transporter transmembrane region"/>
    <property type="match status" value="1"/>
</dbReference>
<gene>
    <name evidence="12" type="ORF">GS601_16045</name>
</gene>
<dbReference type="GO" id="GO:0005886">
    <property type="term" value="C:plasma membrane"/>
    <property type="evidence" value="ECO:0007669"/>
    <property type="project" value="UniProtKB-SubCell"/>
</dbReference>
<dbReference type="SMART" id="SM00382">
    <property type="entry name" value="AAA"/>
    <property type="match status" value="1"/>
</dbReference>
<evidence type="ECO:0000259" key="10">
    <source>
        <dbReference type="PROSITE" id="PS50893"/>
    </source>
</evidence>
<dbReference type="PROSITE" id="PS50929">
    <property type="entry name" value="ABC_TM1F"/>
    <property type="match status" value="1"/>
</dbReference>
<keyword evidence="6 12" id="KW-0067">ATP-binding</keyword>
<keyword evidence="5" id="KW-0547">Nucleotide-binding</keyword>
<dbReference type="RefSeq" id="WP_162424303.1">
    <property type="nucleotide sequence ID" value="NZ_WVIE01000019.1"/>
</dbReference>
<dbReference type="EMBL" id="WVIE01000019">
    <property type="protein sequence ID" value="NDJ18783.1"/>
    <property type="molecule type" value="Genomic_DNA"/>
</dbReference>
<feature type="transmembrane region" description="Helical" evidence="9">
    <location>
        <begin position="261"/>
        <end position="283"/>
    </location>
</feature>
<dbReference type="InterPro" id="IPR017871">
    <property type="entry name" value="ABC_transporter-like_CS"/>
</dbReference>
<keyword evidence="13" id="KW-1185">Reference proteome</keyword>
<evidence type="ECO:0000256" key="8">
    <source>
        <dbReference type="ARBA" id="ARBA00023136"/>
    </source>
</evidence>
<dbReference type="Proteomes" id="UP000646053">
    <property type="component" value="Unassembled WGS sequence"/>
</dbReference>
<feature type="transmembrane region" description="Helical" evidence="9">
    <location>
        <begin position="29"/>
        <end position="50"/>
    </location>
</feature>
<keyword evidence="7 9" id="KW-1133">Transmembrane helix</keyword>
<evidence type="ECO:0000256" key="1">
    <source>
        <dbReference type="ARBA" id="ARBA00004651"/>
    </source>
</evidence>
<evidence type="ECO:0000256" key="3">
    <source>
        <dbReference type="ARBA" id="ARBA00022475"/>
    </source>
</evidence>
<dbReference type="InterPro" id="IPR011527">
    <property type="entry name" value="ABC1_TM_dom"/>
</dbReference>
<evidence type="ECO:0000313" key="12">
    <source>
        <dbReference type="EMBL" id="NDJ18783.1"/>
    </source>
</evidence>
<evidence type="ECO:0000256" key="4">
    <source>
        <dbReference type="ARBA" id="ARBA00022692"/>
    </source>
</evidence>
<feature type="domain" description="ABC transmembrane type-1" evidence="11">
    <location>
        <begin position="31"/>
        <end position="321"/>
    </location>
</feature>
<evidence type="ECO:0000256" key="5">
    <source>
        <dbReference type="ARBA" id="ARBA00022741"/>
    </source>
</evidence>
<dbReference type="GO" id="GO:0016887">
    <property type="term" value="F:ATP hydrolysis activity"/>
    <property type="evidence" value="ECO:0007669"/>
    <property type="project" value="InterPro"/>
</dbReference>
<dbReference type="Pfam" id="PF00005">
    <property type="entry name" value="ABC_tran"/>
    <property type="match status" value="1"/>
</dbReference>
<feature type="transmembrane region" description="Helical" evidence="9">
    <location>
        <begin position="168"/>
        <end position="189"/>
    </location>
</feature>
<dbReference type="FunFam" id="3.40.50.300:FF:000221">
    <property type="entry name" value="Multidrug ABC transporter ATP-binding protein"/>
    <property type="match status" value="1"/>
</dbReference>
<organism evidence="12 13">
    <name type="scientific">Myxacorys almedinensis A</name>
    <dbReference type="NCBI Taxonomy" id="2690445"/>
    <lineage>
        <taxon>Bacteria</taxon>
        <taxon>Bacillati</taxon>
        <taxon>Cyanobacteriota</taxon>
        <taxon>Cyanophyceae</taxon>
        <taxon>Leptolyngbyales</taxon>
        <taxon>Leptolyngbyaceae</taxon>
        <taxon>Myxacorys</taxon>
        <taxon>Myxacorys almedinensis</taxon>
    </lineage>
</organism>
<keyword evidence="3" id="KW-1003">Cell membrane</keyword>
<dbReference type="PANTHER" id="PTHR43394">
    <property type="entry name" value="ATP-DEPENDENT PERMEASE MDL1, MITOCHONDRIAL"/>
    <property type="match status" value="1"/>
</dbReference>
<dbReference type="GO" id="GO:0005524">
    <property type="term" value="F:ATP binding"/>
    <property type="evidence" value="ECO:0007669"/>
    <property type="project" value="UniProtKB-KW"/>
</dbReference>
<dbReference type="SUPFAM" id="SSF52540">
    <property type="entry name" value="P-loop containing nucleoside triphosphate hydrolases"/>
    <property type="match status" value="1"/>
</dbReference>
<dbReference type="InterPro" id="IPR003439">
    <property type="entry name" value="ABC_transporter-like_ATP-bd"/>
</dbReference>
<dbReference type="InterPro" id="IPR003593">
    <property type="entry name" value="AAA+_ATPase"/>
</dbReference>
<feature type="domain" description="ABC transporter" evidence="10">
    <location>
        <begin position="354"/>
        <end position="595"/>
    </location>
</feature>
<dbReference type="InterPro" id="IPR036640">
    <property type="entry name" value="ABC1_TM_sf"/>
</dbReference>
<comment type="subcellular location">
    <subcellularLocation>
        <location evidence="1">Cell membrane</location>
        <topology evidence="1">Multi-pass membrane protein</topology>
    </subcellularLocation>
</comment>
<evidence type="ECO:0000256" key="6">
    <source>
        <dbReference type="ARBA" id="ARBA00022840"/>
    </source>
</evidence>
<keyword evidence="4 9" id="KW-0812">Transmembrane</keyword>
<reference evidence="12" key="1">
    <citation type="submission" date="2019-12" db="EMBL/GenBank/DDBJ databases">
        <title>High-Quality draft genome sequences of three cyanobacteria isolated from the limestone walls of the Old Cathedral of Coimbra.</title>
        <authorList>
            <person name="Tiago I."/>
            <person name="Soares F."/>
            <person name="Portugal A."/>
        </authorList>
    </citation>
    <scope>NUCLEOTIDE SEQUENCE</scope>
    <source>
        <strain evidence="12">A</strain>
    </source>
</reference>
<dbReference type="PROSITE" id="PS00211">
    <property type="entry name" value="ABC_TRANSPORTER_1"/>
    <property type="match status" value="1"/>
</dbReference>
<protein>
    <submittedName>
        <fullName evidence="12">ATP-binding cassette domain-containing protein</fullName>
    </submittedName>
</protein>
<dbReference type="PROSITE" id="PS50893">
    <property type="entry name" value="ABC_TRANSPORTER_2"/>
    <property type="match status" value="1"/>
</dbReference>
<dbReference type="InterPro" id="IPR027417">
    <property type="entry name" value="P-loop_NTPase"/>
</dbReference>
<accession>A0A8J8CJA2</accession>
<dbReference type="Gene3D" id="3.40.50.300">
    <property type="entry name" value="P-loop containing nucleotide triphosphate hydrolases"/>
    <property type="match status" value="1"/>
</dbReference>
<evidence type="ECO:0000313" key="13">
    <source>
        <dbReference type="Proteomes" id="UP000646053"/>
    </source>
</evidence>